<dbReference type="InterPro" id="IPR000489">
    <property type="entry name" value="Pterin-binding_dom"/>
</dbReference>
<sequence length="340" mass="36165">MSDYVQPLPRHESPRPDHALPLAGGRAWFTEALRHRRGAAPERIGLEEIPEETCARLSAPRAPLYGMAMDRPRLMGIVNVTPDSFSDGGAHGTAQKAFRHAQELICQGADIIDIGGESTRPGAQAVPPEAEIARIEPVVSALAGASEVPISIDTRKVDVAEAAVRAGARLVNDVSGFTYDRMLGPFCAREGLPVCVMHARGDPETMQDNPRYDDVLLDVYDFLAAQVIMLAEVGIPREKILIDPGIGFGKKIEHNLALLNGIALFHSLGCPILLGASRKGFIGKLSGGVPPAGRAPGSAAISQWAASQGVQVLRIHDVADTAQALALWHAITFNDAGGHE</sequence>
<accession>A0A2T6A1F8</accession>
<comment type="catalytic activity">
    <reaction evidence="1">
        <text>(7,8-dihydropterin-6-yl)methyl diphosphate + 4-aminobenzoate = 7,8-dihydropteroate + diphosphate</text>
        <dbReference type="Rhea" id="RHEA:19949"/>
        <dbReference type="ChEBI" id="CHEBI:17836"/>
        <dbReference type="ChEBI" id="CHEBI:17839"/>
        <dbReference type="ChEBI" id="CHEBI:33019"/>
        <dbReference type="ChEBI" id="CHEBI:72950"/>
        <dbReference type="EC" id="2.5.1.15"/>
    </reaction>
</comment>
<dbReference type="Pfam" id="PF00809">
    <property type="entry name" value="Pterin_bind"/>
    <property type="match status" value="1"/>
</dbReference>
<dbReference type="InterPro" id="IPR011005">
    <property type="entry name" value="Dihydropteroate_synth-like_sf"/>
</dbReference>
<dbReference type="PANTHER" id="PTHR20941">
    <property type="entry name" value="FOLATE SYNTHESIS PROTEINS"/>
    <property type="match status" value="1"/>
</dbReference>
<dbReference type="NCBIfam" id="TIGR01496">
    <property type="entry name" value="DHPS"/>
    <property type="match status" value="1"/>
</dbReference>
<comment type="caution">
    <text evidence="11">The sequence shown here is derived from an EMBL/GenBank/DDBJ whole genome shotgun (WGS) entry which is preliminary data.</text>
</comment>
<keyword evidence="8 9" id="KW-0289">Folate biosynthesis</keyword>
<keyword evidence="12" id="KW-1185">Reference proteome</keyword>
<reference evidence="11 12" key="1">
    <citation type="submission" date="2018-04" db="EMBL/GenBank/DDBJ databases">
        <title>Genomic Encyclopedia of Archaeal and Bacterial Type Strains, Phase II (KMG-II): from individual species to whole genera.</title>
        <authorList>
            <person name="Goeker M."/>
        </authorList>
    </citation>
    <scope>NUCLEOTIDE SEQUENCE [LARGE SCALE GENOMIC DNA]</scope>
    <source>
        <strain evidence="11 12">DSM 29329</strain>
    </source>
</reference>
<dbReference type="OrthoDB" id="9811744at2"/>
<evidence type="ECO:0000259" key="10">
    <source>
        <dbReference type="PROSITE" id="PS50972"/>
    </source>
</evidence>
<dbReference type="SUPFAM" id="SSF51717">
    <property type="entry name" value="Dihydropteroate synthetase-like"/>
    <property type="match status" value="1"/>
</dbReference>
<protein>
    <recommendedName>
        <fullName evidence="4 9">Dihydropteroate synthase</fullName>
        <shortName evidence="9">DHPS</shortName>
        <ecNumber evidence="4 9">2.5.1.15</ecNumber>
    </recommendedName>
    <alternativeName>
        <fullName evidence="9">Dihydropteroate pyrophosphorylase</fullName>
    </alternativeName>
</protein>
<comment type="function">
    <text evidence="9">Catalyzes the condensation of para-aminobenzoate (pABA) with 6-hydroxymethyl-7,8-dihydropterin diphosphate (DHPt-PP) to form 7,8-dihydropteroate (H2Pte), the immediate precursor of folate derivatives.</text>
</comment>
<comment type="similarity">
    <text evidence="9">Belongs to the DHPS family.</text>
</comment>
<dbReference type="GO" id="GO:0004156">
    <property type="term" value="F:dihydropteroate synthase activity"/>
    <property type="evidence" value="ECO:0007669"/>
    <property type="project" value="UniProtKB-EC"/>
</dbReference>
<gene>
    <name evidence="11" type="ORF">C8N44_1488</name>
</gene>
<evidence type="ECO:0000256" key="4">
    <source>
        <dbReference type="ARBA" id="ARBA00012458"/>
    </source>
</evidence>
<dbReference type="PANTHER" id="PTHR20941:SF1">
    <property type="entry name" value="FOLIC ACID SYNTHESIS PROTEIN FOL1"/>
    <property type="match status" value="1"/>
</dbReference>
<dbReference type="PROSITE" id="PS50972">
    <property type="entry name" value="PTERIN_BINDING"/>
    <property type="match status" value="1"/>
</dbReference>
<evidence type="ECO:0000256" key="5">
    <source>
        <dbReference type="ARBA" id="ARBA00022679"/>
    </source>
</evidence>
<comment type="pathway">
    <text evidence="3 9">Cofactor biosynthesis; tetrahydrofolate biosynthesis; 7,8-dihydrofolate from 2-amino-4-hydroxy-6-hydroxymethyl-7,8-dihydropteridine diphosphate and 4-aminobenzoate: step 1/2.</text>
</comment>
<feature type="domain" description="Pterin-binding" evidence="10">
    <location>
        <begin position="72"/>
        <end position="326"/>
    </location>
</feature>
<dbReference type="CDD" id="cd00739">
    <property type="entry name" value="DHPS"/>
    <property type="match status" value="1"/>
</dbReference>
<dbReference type="Gene3D" id="3.20.20.20">
    <property type="entry name" value="Dihydropteroate synthase-like"/>
    <property type="match status" value="1"/>
</dbReference>
<evidence type="ECO:0000313" key="11">
    <source>
        <dbReference type="EMBL" id="PTX37649.1"/>
    </source>
</evidence>
<keyword evidence="6 9" id="KW-0479">Metal-binding</keyword>
<evidence type="ECO:0000256" key="9">
    <source>
        <dbReference type="RuleBase" id="RU361205"/>
    </source>
</evidence>
<dbReference type="InterPro" id="IPR006390">
    <property type="entry name" value="DHP_synth_dom"/>
</dbReference>
<dbReference type="GO" id="GO:0046656">
    <property type="term" value="P:folic acid biosynthetic process"/>
    <property type="evidence" value="ECO:0007669"/>
    <property type="project" value="UniProtKB-KW"/>
</dbReference>
<dbReference type="InterPro" id="IPR045031">
    <property type="entry name" value="DHP_synth-like"/>
</dbReference>
<dbReference type="AlphaFoldDB" id="A0A2T6A1F8"/>
<dbReference type="EC" id="2.5.1.15" evidence="4 9"/>
<name>A0A2T6A1F8_9RHOB</name>
<dbReference type="GO" id="GO:0046654">
    <property type="term" value="P:tetrahydrofolate biosynthetic process"/>
    <property type="evidence" value="ECO:0007669"/>
    <property type="project" value="UniProtKB-UniPathway"/>
</dbReference>
<evidence type="ECO:0000256" key="7">
    <source>
        <dbReference type="ARBA" id="ARBA00022842"/>
    </source>
</evidence>
<evidence type="ECO:0000256" key="6">
    <source>
        <dbReference type="ARBA" id="ARBA00022723"/>
    </source>
</evidence>
<proteinExistence type="inferred from homology"/>
<keyword evidence="7 9" id="KW-0460">Magnesium</keyword>
<dbReference type="RefSeq" id="WP_107978842.1">
    <property type="nucleotide sequence ID" value="NZ_BMEZ01000048.1"/>
</dbReference>
<dbReference type="EMBL" id="QBKN01000048">
    <property type="protein sequence ID" value="PTX37649.1"/>
    <property type="molecule type" value="Genomic_DNA"/>
</dbReference>
<evidence type="ECO:0000313" key="12">
    <source>
        <dbReference type="Proteomes" id="UP000244069"/>
    </source>
</evidence>
<dbReference type="GO" id="GO:0046872">
    <property type="term" value="F:metal ion binding"/>
    <property type="evidence" value="ECO:0007669"/>
    <property type="project" value="UniProtKB-KW"/>
</dbReference>
<dbReference type="PROSITE" id="PS00792">
    <property type="entry name" value="DHPS_1"/>
    <property type="match status" value="1"/>
</dbReference>
<comment type="cofactor">
    <cofactor evidence="2 9">
        <name>Mg(2+)</name>
        <dbReference type="ChEBI" id="CHEBI:18420"/>
    </cofactor>
</comment>
<evidence type="ECO:0000256" key="8">
    <source>
        <dbReference type="ARBA" id="ARBA00022909"/>
    </source>
</evidence>
<dbReference type="PROSITE" id="PS00793">
    <property type="entry name" value="DHPS_2"/>
    <property type="match status" value="1"/>
</dbReference>
<evidence type="ECO:0000256" key="2">
    <source>
        <dbReference type="ARBA" id="ARBA00001946"/>
    </source>
</evidence>
<evidence type="ECO:0000256" key="1">
    <source>
        <dbReference type="ARBA" id="ARBA00000012"/>
    </source>
</evidence>
<dbReference type="GO" id="GO:0005829">
    <property type="term" value="C:cytosol"/>
    <property type="evidence" value="ECO:0007669"/>
    <property type="project" value="TreeGrafter"/>
</dbReference>
<organism evidence="11 12">
    <name type="scientific">Allosediminivita pacifica</name>
    <dbReference type="NCBI Taxonomy" id="1267769"/>
    <lineage>
        <taxon>Bacteria</taxon>
        <taxon>Pseudomonadati</taxon>
        <taxon>Pseudomonadota</taxon>
        <taxon>Alphaproteobacteria</taxon>
        <taxon>Rhodobacterales</taxon>
        <taxon>Paracoccaceae</taxon>
        <taxon>Allosediminivita</taxon>
    </lineage>
</organism>
<dbReference type="Proteomes" id="UP000244069">
    <property type="component" value="Unassembled WGS sequence"/>
</dbReference>
<evidence type="ECO:0000256" key="3">
    <source>
        <dbReference type="ARBA" id="ARBA00004763"/>
    </source>
</evidence>
<keyword evidence="5 9" id="KW-0808">Transferase</keyword>
<dbReference type="UniPathway" id="UPA00077">
    <property type="reaction ID" value="UER00156"/>
</dbReference>